<evidence type="ECO:0000256" key="3">
    <source>
        <dbReference type="ARBA" id="ARBA00023004"/>
    </source>
</evidence>
<feature type="region of interest" description="Disordered" evidence="5">
    <location>
        <begin position="20"/>
        <end position="47"/>
    </location>
</feature>
<feature type="compositionally biased region" description="Low complexity" evidence="5">
    <location>
        <begin position="32"/>
        <end position="47"/>
    </location>
</feature>
<dbReference type="Proteomes" id="UP000607559">
    <property type="component" value="Unassembled WGS sequence"/>
</dbReference>
<feature type="signal peptide" evidence="6">
    <location>
        <begin position="1"/>
        <end position="19"/>
    </location>
</feature>
<evidence type="ECO:0000259" key="7">
    <source>
        <dbReference type="PROSITE" id="PS51007"/>
    </source>
</evidence>
<organism evidence="8 9">
    <name type="scientific">Puia dinghuensis</name>
    <dbReference type="NCBI Taxonomy" id="1792502"/>
    <lineage>
        <taxon>Bacteria</taxon>
        <taxon>Pseudomonadati</taxon>
        <taxon>Bacteroidota</taxon>
        <taxon>Chitinophagia</taxon>
        <taxon>Chitinophagales</taxon>
        <taxon>Chitinophagaceae</taxon>
        <taxon>Puia</taxon>
    </lineage>
</organism>
<reference evidence="8" key="2">
    <citation type="submission" date="2020-09" db="EMBL/GenBank/DDBJ databases">
        <authorList>
            <person name="Sun Q."/>
            <person name="Zhou Y."/>
        </authorList>
    </citation>
    <scope>NUCLEOTIDE SEQUENCE</scope>
    <source>
        <strain evidence="8">CGMCC 1.15448</strain>
    </source>
</reference>
<keyword evidence="3 4" id="KW-0408">Iron</keyword>
<evidence type="ECO:0000313" key="8">
    <source>
        <dbReference type="EMBL" id="GGA92276.1"/>
    </source>
</evidence>
<dbReference type="GO" id="GO:0009055">
    <property type="term" value="F:electron transfer activity"/>
    <property type="evidence" value="ECO:0007669"/>
    <property type="project" value="InterPro"/>
</dbReference>
<dbReference type="RefSeq" id="WP_188930013.1">
    <property type="nucleotide sequence ID" value="NZ_BMJC01000001.1"/>
</dbReference>
<evidence type="ECO:0000256" key="4">
    <source>
        <dbReference type="PROSITE-ProRule" id="PRU00433"/>
    </source>
</evidence>
<evidence type="ECO:0000256" key="2">
    <source>
        <dbReference type="ARBA" id="ARBA00022723"/>
    </source>
</evidence>
<protein>
    <recommendedName>
        <fullName evidence="7">Cytochrome c domain-containing protein</fullName>
    </recommendedName>
</protein>
<evidence type="ECO:0000256" key="5">
    <source>
        <dbReference type="SAM" id="MobiDB-lite"/>
    </source>
</evidence>
<gene>
    <name evidence="8" type="ORF">GCM10011511_14580</name>
</gene>
<proteinExistence type="predicted"/>
<dbReference type="SUPFAM" id="SSF46626">
    <property type="entry name" value="Cytochrome c"/>
    <property type="match status" value="1"/>
</dbReference>
<comment type="caution">
    <text evidence="8">The sequence shown here is derived from an EMBL/GenBank/DDBJ whole genome shotgun (WGS) entry which is preliminary data.</text>
</comment>
<dbReference type="PROSITE" id="PS51007">
    <property type="entry name" value="CYTC"/>
    <property type="match status" value="1"/>
</dbReference>
<dbReference type="Gene3D" id="1.10.760.10">
    <property type="entry name" value="Cytochrome c-like domain"/>
    <property type="match status" value="1"/>
</dbReference>
<feature type="chain" id="PRO_5035169603" description="Cytochrome c domain-containing protein" evidence="6">
    <location>
        <begin position="20"/>
        <end position="139"/>
    </location>
</feature>
<reference evidence="8" key="1">
    <citation type="journal article" date="2014" name="Int. J. Syst. Evol. Microbiol.">
        <title>Complete genome sequence of Corynebacterium casei LMG S-19264T (=DSM 44701T), isolated from a smear-ripened cheese.</title>
        <authorList>
            <consortium name="US DOE Joint Genome Institute (JGI-PGF)"/>
            <person name="Walter F."/>
            <person name="Albersmeier A."/>
            <person name="Kalinowski J."/>
            <person name="Ruckert C."/>
        </authorList>
    </citation>
    <scope>NUCLEOTIDE SEQUENCE</scope>
    <source>
        <strain evidence="8">CGMCC 1.15448</strain>
    </source>
</reference>
<dbReference type="EMBL" id="BMJC01000001">
    <property type="protein sequence ID" value="GGA92276.1"/>
    <property type="molecule type" value="Genomic_DNA"/>
</dbReference>
<dbReference type="PROSITE" id="PS51257">
    <property type="entry name" value="PROKAR_LIPOPROTEIN"/>
    <property type="match status" value="1"/>
</dbReference>
<dbReference type="Pfam" id="PF00034">
    <property type="entry name" value="Cytochrom_C"/>
    <property type="match status" value="1"/>
</dbReference>
<sequence length="139" mass="14257">MTKQLVAALSCAMLIAACGGSGDKKAPENKDSASTTTTAPANPATVNPTADKALDLIGASDCTTCHRLHKAQGGSTIGPAYDEVAAKYTNAADTTVDRLVKKVISGGSGIWGTVPMTPHPALKPDDVKTMVTYVLSLKQ</sequence>
<dbReference type="GO" id="GO:0046872">
    <property type="term" value="F:metal ion binding"/>
    <property type="evidence" value="ECO:0007669"/>
    <property type="project" value="UniProtKB-KW"/>
</dbReference>
<evidence type="ECO:0000256" key="1">
    <source>
        <dbReference type="ARBA" id="ARBA00022617"/>
    </source>
</evidence>
<dbReference type="GO" id="GO:0020037">
    <property type="term" value="F:heme binding"/>
    <property type="evidence" value="ECO:0007669"/>
    <property type="project" value="InterPro"/>
</dbReference>
<keyword evidence="9" id="KW-1185">Reference proteome</keyword>
<dbReference type="InterPro" id="IPR036909">
    <property type="entry name" value="Cyt_c-like_dom_sf"/>
</dbReference>
<feature type="compositionally biased region" description="Basic and acidic residues" evidence="5">
    <location>
        <begin position="22"/>
        <end position="31"/>
    </location>
</feature>
<keyword evidence="1 4" id="KW-0349">Heme</keyword>
<accession>A0A8J2XS60</accession>
<name>A0A8J2XS60_9BACT</name>
<evidence type="ECO:0000256" key="6">
    <source>
        <dbReference type="SAM" id="SignalP"/>
    </source>
</evidence>
<keyword evidence="2 4" id="KW-0479">Metal-binding</keyword>
<keyword evidence="6" id="KW-0732">Signal</keyword>
<dbReference type="AlphaFoldDB" id="A0A8J2XS60"/>
<dbReference type="InterPro" id="IPR009056">
    <property type="entry name" value="Cyt_c-like_dom"/>
</dbReference>
<evidence type="ECO:0000313" key="9">
    <source>
        <dbReference type="Proteomes" id="UP000607559"/>
    </source>
</evidence>
<feature type="domain" description="Cytochrome c" evidence="7">
    <location>
        <begin position="48"/>
        <end position="138"/>
    </location>
</feature>